<comment type="similarity">
    <text evidence="2">Belongs to the thioredoxin family.</text>
</comment>
<keyword evidence="7" id="KW-1185">Reference proteome</keyword>
<comment type="caution">
    <text evidence="6">The sequence shown here is derived from an EMBL/GenBank/DDBJ whole genome shotgun (WGS) entry which is preliminary data.</text>
</comment>
<dbReference type="EMBL" id="MCGE01000009">
    <property type="protein sequence ID" value="ORZ17912.1"/>
    <property type="molecule type" value="Genomic_DNA"/>
</dbReference>
<proteinExistence type="inferred from homology"/>
<protein>
    <recommendedName>
        <fullName evidence="2">Thioredoxin</fullName>
    </recommendedName>
</protein>
<gene>
    <name evidence="6" type="ORF">BCR42DRAFT_412762</name>
</gene>
<reference evidence="6 7" key="1">
    <citation type="submission" date="2016-07" db="EMBL/GenBank/DDBJ databases">
        <title>Pervasive Adenine N6-methylation of Active Genes in Fungi.</title>
        <authorList>
            <consortium name="DOE Joint Genome Institute"/>
            <person name="Mondo S.J."/>
            <person name="Dannebaum R.O."/>
            <person name="Kuo R.C."/>
            <person name="Labutti K."/>
            <person name="Haridas S."/>
            <person name="Kuo A."/>
            <person name="Salamov A."/>
            <person name="Ahrendt S.R."/>
            <person name="Lipzen A."/>
            <person name="Sullivan W."/>
            <person name="Andreopoulos W.B."/>
            <person name="Clum A."/>
            <person name="Lindquist E."/>
            <person name="Daum C."/>
            <person name="Ramamoorthy G.K."/>
            <person name="Gryganskyi A."/>
            <person name="Culley D."/>
            <person name="Magnuson J.K."/>
            <person name="James T.Y."/>
            <person name="O'Malley M.A."/>
            <person name="Stajich J.E."/>
            <person name="Spatafora J.W."/>
            <person name="Visel A."/>
            <person name="Grigoriev I.V."/>
        </authorList>
    </citation>
    <scope>NUCLEOTIDE SEQUENCE [LARGE SCALE GENOMIC DNA]</scope>
    <source>
        <strain evidence="6 7">NRRL 1336</strain>
    </source>
</reference>
<feature type="domain" description="Thioredoxin" evidence="5">
    <location>
        <begin position="1"/>
        <end position="106"/>
    </location>
</feature>
<dbReference type="STRING" id="90262.A0A1X2IK34"/>
<dbReference type="PROSITE" id="PS00194">
    <property type="entry name" value="THIOREDOXIN_1"/>
    <property type="match status" value="1"/>
</dbReference>
<dbReference type="CDD" id="cd02947">
    <property type="entry name" value="TRX_family"/>
    <property type="match status" value="1"/>
</dbReference>
<dbReference type="PRINTS" id="PR00421">
    <property type="entry name" value="THIOREDOXIN"/>
</dbReference>
<dbReference type="PROSITE" id="PS51352">
    <property type="entry name" value="THIOREDOXIN_2"/>
    <property type="match status" value="1"/>
</dbReference>
<dbReference type="InterPro" id="IPR036249">
    <property type="entry name" value="Thioredoxin-like_sf"/>
</dbReference>
<feature type="disulfide bond" description="Redox-active" evidence="4">
    <location>
        <begin position="32"/>
        <end position="35"/>
    </location>
</feature>
<dbReference type="PIRSF" id="PIRSF000077">
    <property type="entry name" value="Thioredoxin"/>
    <property type="match status" value="1"/>
</dbReference>
<dbReference type="GO" id="GO:0015035">
    <property type="term" value="F:protein-disulfide reductase activity"/>
    <property type="evidence" value="ECO:0007669"/>
    <property type="project" value="InterPro"/>
</dbReference>
<sequence length="106" mass="11555">MPIENYPKNLAEFNTLIASDKLVVVDFHATWCGPCKLIGPKFEKLVEEYPGVVFAKVDVDDVPDVAAEVGVRAMPTFMFFKNGSKVGEVVGASLPNIVNKIKELSA</sequence>
<dbReference type="InterPro" id="IPR013766">
    <property type="entry name" value="Thioredoxin_domain"/>
</dbReference>
<evidence type="ECO:0000313" key="7">
    <source>
        <dbReference type="Proteomes" id="UP000193560"/>
    </source>
</evidence>
<evidence type="ECO:0000259" key="5">
    <source>
        <dbReference type="PROSITE" id="PS51352"/>
    </source>
</evidence>
<feature type="site" description="Contributes to redox potential value" evidence="3">
    <location>
        <position position="33"/>
    </location>
</feature>
<evidence type="ECO:0000256" key="3">
    <source>
        <dbReference type="PIRSR" id="PIRSR000077-1"/>
    </source>
</evidence>
<dbReference type="InterPro" id="IPR017937">
    <property type="entry name" value="Thioredoxin_CS"/>
</dbReference>
<accession>A0A1X2IK34</accession>
<feature type="site" description="Deprotonates C-terminal active site Cys" evidence="3">
    <location>
        <position position="26"/>
    </location>
</feature>
<evidence type="ECO:0000313" key="6">
    <source>
        <dbReference type="EMBL" id="ORZ17912.1"/>
    </source>
</evidence>
<evidence type="ECO:0000256" key="4">
    <source>
        <dbReference type="PIRSR" id="PIRSR000077-4"/>
    </source>
</evidence>
<dbReference type="AlphaFoldDB" id="A0A1X2IK34"/>
<dbReference type="Pfam" id="PF00085">
    <property type="entry name" value="Thioredoxin"/>
    <property type="match status" value="1"/>
</dbReference>
<dbReference type="InterPro" id="IPR005746">
    <property type="entry name" value="Thioredoxin"/>
</dbReference>
<feature type="site" description="Contributes to redox potential value" evidence="3">
    <location>
        <position position="34"/>
    </location>
</feature>
<evidence type="ECO:0000256" key="1">
    <source>
        <dbReference type="ARBA" id="ARBA00023157"/>
    </source>
</evidence>
<organism evidence="6 7">
    <name type="scientific">Absidia repens</name>
    <dbReference type="NCBI Taxonomy" id="90262"/>
    <lineage>
        <taxon>Eukaryota</taxon>
        <taxon>Fungi</taxon>
        <taxon>Fungi incertae sedis</taxon>
        <taxon>Mucoromycota</taxon>
        <taxon>Mucoromycotina</taxon>
        <taxon>Mucoromycetes</taxon>
        <taxon>Mucorales</taxon>
        <taxon>Cunninghamellaceae</taxon>
        <taxon>Absidia</taxon>
    </lineage>
</organism>
<name>A0A1X2IK34_9FUNG</name>
<keyword evidence="1 4" id="KW-1015">Disulfide bond</keyword>
<dbReference type="FunFam" id="3.40.30.10:FF:000245">
    <property type="entry name" value="Thioredoxin"/>
    <property type="match status" value="1"/>
</dbReference>
<feature type="active site" description="Nucleophile" evidence="3">
    <location>
        <position position="32"/>
    </location>
</feature>
<dbReference type="OrthoDB" id="2121326at2759"/>
<dbReference type="Gene3D" id="3.40.30.10">
    <property type="entry name" value="Glutaredoxin"/>
    <property type="match status" value="1"/>
</dbReference>
<dbReference type="NCBIfam" id="TIGR01068">
    <property type="entry name" value="thioredoxin"/>
    <property type="match status" value="1"/>
</dbReference>
<dbReference type="PANTHER" id="PTHR46115">
    <property type="entry name" value="THIOREDOXIN-LIKE PROTEIN 1"/>
    <property type="match status" value="1"/>
</dbReference>
<evidence type="ECO:0000256" key="2">
    <source>
        <dbReference type="PIRNR" id="PIRNR000077"/>
    </source>
</evidence>
<dbReference type="Proteomes" id="UP000193560">
    <property type="component" value="Unassembled WGS sequence"/>
</dbReference>
<feature type="active site" description="Nucleophile" evidence="3">
    <location>
        <position position="35"/>
    </location>
</feature>
<keyword evidence="4" id="KW-0676">Redox-active center</keyword>
<dbReference type="SUPFAM" id="SSF52833">
    <property type="entry name" value="Thioredoxin-like"/>
    <property type="match status" value="1"/>
</dbReference>